<feature type="region of interest" description="Disordered" evidence="8">
    <location>
        <begin position="391"/>
        <end position="418"/>
    </location>
</feature>
<sequence length="418" mass="47628">MAVEITPSKQAASAIESLKMESPIKKLNFSTTNRENKPFDSDVAALEAQMDAKHLASKTGEVLKQEEAKVIVAPTTKPEEIDEPLLQENPQRFVLFPIKYHEIWQMYKKAEASFWTAEEIDLSKDMHDWNNKINDDEKFFISHILAFFAASDGIVNENLVERFSGEVQIPEARCFYGFQIMMENIHSETYSLLIDTYIKEPAQRTHLFNAIDTIPAIRKKADWALRWITDKESTFAQRLVAFAAVEGIFFSGAFASIFWLKKRGLMPGLTFSNELISRDEGLHTDFACLLFSHLNNRPSKKVIEEVIVDAVRIEQEFLTEALPCALLGMNSNLMKQYIEFVADRLLVALGNDKVYRVSNPFDFMENISLGGKTNFFEKRVGEYQKAGVMASTNKKPTAEEAEENKDEFGGDFAFDEDF</sequence>
<dbReference type="InterPro" id="IPR012348">
    <property type="entry name" value="RNR-like"/>
</dbReference>
<dbReference type="PROSITE" id="PS00368">
    <property type="entry name" value="RIBORED_SMALL"/>
    <property type="match status" value="1"/>
</dbReference>
<keyword evidence="9" id="KW-0812">Transmembrane</keyword>
<accession>A0AA40E5C6</accession>
<evidence type="ECO:0000256" key="9">
    <source>
        <dbReference type="SAM" id="Phobius"/>
    </source>
</evidence>
<evidence type="ECO:0000256" key="3">
    <source>
        <dbReference type="ARBA" id="ARBA00012274"/>
    </source>
</evidence>
<dbReference type="FunFam" id="1.10.620.20:FF:000004">
    <property type="entry name" value="Ribonucleoside-diphosphate reductase subunit M2 B"/>
    <property type="match status" value="1"/>
</dbReference>
<dbReference type="EC" id="1.17.4.1" evidence="3"/>
<organism evidence="10 11">
    <name type="scientific">Lasiosphaeria miniovina</name>
    <dbReference type="NCBI Taxonomy" id="1954250"/>
    <lineage>
        <taxon>Eukaryota</taxon>
        <taxon>Fungi</taxon>
        <taxon>Dikarya</taxon>
        <taxon>Ascomycota</taxon>
        <taxon>Pezizomycotina</taxon>
        <taxon>Sordariomycetes</taxon>
        <taxon>Sordariomycetidae</taxon>
        <taxon>Sordariales</taxon>
        <taxon>Lasiosphaeriaceae</taxon>
        <taxon>Lasiosphaeria</taxon>
    </lineage>
</organism>
<keyword evidence="5" id="KW-0560">Oxidoreductase</keyword>
<feature type="transmembrane region" description="Helical" evidence="9">
    <location>
        <begin position="239"/>
        <end position="260"/>
    </location>
</feature>
<evidence type="ECO:0000256" key="2">
    <source>
        <dbReference type="ARBA" id="ARBA00009303"/>
    </source>
</evidence>
<keyword evidence="11" id="KW-1185">Reference proteome</keyword>
<dbReference type="InterPro" id="IPR033909">
    <property type="entry name" value="RNR_small"/>
</dbReference>
<keyword evidence="9" id="KW-1133">Transmembrane helix</keyword>
<dbReference type="GO" id="GO:0009263">
    <property type="term" value="P:deoxyribonucleotide biosynthetic process"/>
    <property type="evidence" value="ECO:0007669"/>
    <property type="project" value="UniProtKB-KW"/>
</dbReference>
<dbReference type="InterPro" id="IPR009078">
    <property type="entry name" value="Ferritin-like_SF"/>
</dbReference>
<keyword evidence="4" id="KW-0479">Metal-binding</keyword>
<comment type="cofactor">
    <cofactor evidence="1">
        <name>Fe cation</name>
        <dbReference type="ChEBI" id="CHEBI:24875"/>
    </cofactor>
</comment>
<evidence type="ECO:0000256" key="1">
    <source>
        <dbReference type="ARBA" id="ARBA00001962"/>
    </source>
</evidence>
<protein>
    <recommendedName>
        <fullName evidence="3">ribonucleoside-diphosphate reductase</fullName>
        <ecNumber evidence="3">1.17.4.1</ecNumber>
    </recommendedName>
</protein>
<reference evidence="10" key="1">
    <citation type="submission" date="2023-06" db="EMBL/GenBank/DDBJ databases">
        <title>Genome-scale phylogeny and comparative genomics of the fungal order Sordariales.</title>
        <authorList>
            <consortium name="Lawrence Berkeley National Laboratory"/>
            <person name="Hensen N."/>
            <person name="Bonometti L."/>
            <person name="Westerberg I."/>
            <person name="Brannstrom I.O."/>
            <person name="Guillou S."/>
            <person name="Cros-Aarteil S."/>
            <person name="Calhoun S."/>
            <person name="Haridas S."/>
            <person name="Kuo A."/>
            <person name="Mondo S."/>
            <person name="Pangilinan J."/>
            <person name="Riley R."/>
            <person name="LaButti K."/>
            <person name="Andreopoulos B."/>
            <person name="Lipzen A."/>
            <person name="Chen C."/>
            <person name="Yanf M."/>
            <person name="Daum C."/>
            <person name="Ng V."/>
            <person name="Clum A."/>
            <person name="Steindorff A."/>
            <person name="Ohm R."/>
            <person name="Martin F."/>
            <person name="Silar P."/>
            <person name="Natvig D."/>
            <person name="Lalanne C."/>
            <person name="Gautier V."/>
            <person name="Ament-velasquez S.L."/>
            <person name="Kruys A."/>
            <person name="Hutchinson M.I."/>
            <person name="Powell A.J."/>
            <person name="Barry K."/>
            <person name="Miller A.N."/>
            <person name="Grigoriev I.V."/>
            <person name="Debuchy R."/>
            <person name="Gladieux P."/>
            <person name="Thoren M.H."/>
            <person name="Johannesson H."/>
        </authorList>
    </citation>
    <scope>NUCLEOTIDE SEQUENCE</scope>
    <source>
        <strain evidence="10">SMH2392-1A</strain>
    </source>
</reference>
<evidence type="ECO:0000313" key="10">
    <source>
        <dbReference type="EMBL" id="KAK0723063.1"/>
    </source>
</evidence>
<evidence type="ECO:0000313" key="11">
    <source>
        <dbReference type="Proteomes" id="UP001172101"/>
    </source>
</evidence>
<dbReference type="InterPro" id="IPR030475">
    <property type="entry name" value="RNR_small_AS"/>
</dbReference>
<proteinExistence type="inferred from homology"/>
<dbReference type="Pfam" id="PF00268">
    <property type="entry name" value="Ribonuc_red_sm"/>
    <property type="match status" value="1"/>
</dbReference>
<evidence type="ECO:0000256" key="6">
    <source>
        <dbReference type="ARBA" id="ARBA00023004"/>
    </source>
</evidence>
<keyword evidence="7" id="KW-0215">Deoxyribonucleotide synthesis</keyword>
<dbReference type="Gene3D" id="1.10.620.20">
    <property type="entry name" value="Ribonucleotide Reductase, subunit A"/>
    <property type="match status" value="1"/>
</dbReference>
<dbReference type="CDD" id="cd01049">
    <property type="entry name" value="RNRR2"/>
    <property type="match status" value="1"/>
</dbReference>
<evidence type="ECO:0000256" key="8">
    <source>
        <dbReference type="SAM" id="MobiDB-lite"/>
    </source>
</evidence>
<dbReference type="SUPFAM" id="SSF47240">
    <property type="entry name" value="Ferritin-like"/>
    <property type="match status" value="1"/>
</dbReference>
<dbReference type="RefSeq" id="XP_060298987.1">
    <property type="nucleotide sequence ID" value="XM_060441742.1"/>
</dbReference>
<dbReference type="EMBL" id="JAUIRO010000003">
    <property type="protein sequence ID" value="KAK0723063.1"/>
    <property type="molecule type" value="Genomic_DNA"/>
</dbReference>
<name>A0AA40E5C6_9PEZI</name>
<evidence type="ECO:0000256" key="5">
    <source>
        <dbReference type="ARBA" id="ARBA00023002"/>
    </source>
</evidence>
<dbReference type="InterPro" id="IPR000358">
    <property type="entry name" value="RNR_small_fam"/>
</dbReference>
<dbReference type="GO" id="GO:0046872">
    <property type="term" value="F:metal ion binding"/>
    <property type="evidence" value="ECO:0007669"/>
    <property type="project" value="UniProtKB-KW"/>
</dbReference>
<comment type="similarity">
    <text evidence="2">Belongs to the ribonucleoside diphosphate reductase small chain family.</text>
</comment>
<keyword evidence="6" id="KW-0408">Iron</keyword>
<dbReference type="PANTHER" id="PTHR23409">
    <property type="entry name" value="RIBONUCLEOSIDE-DIPHOSPHATE REDUCTASE SMALL CHAIN"/>
    <property type="match status" value="1"/>
</dbReference>
<evidence type="ECO:0000256" key="7">
    <source>
        <dbReference type="ARBA" id="ARBA00023116"/>
    </source>
</evidence>
<dbReference type="PANTHER" id="PTHR23409:SF18">
    <property type="entry name" value="RIBONUCLEOSIDE-DIPHOSPHATE REDUCTASE SUBUNIT M2"/>
    <property type="match status" value="1"/>
</dbReference>
<evidence type="ECO:0000256" key="4">
    <source>
        <dbReference type="ARBA" id="ARBA00022723"/>
    </source>
</evidence>
<dbReference type="AlphaFoldDB" id="A0AA40E5C6"/>
<dbReference type="Proteomes" id="UP001172101">
    <property type="component" value="Unassembled WGS sequence"/>
</dbReference>
<comment type="caution">
    <text evidence="10">The sequence shown here is derived from an EMBL/GenBank/DDBJ whole genome shotgun (WGS) entry which is preliminary data.</text>
</comment>
<dbReference type="GO" id="GO:0004748">
    <property type="term" value="F:ribonucleoside-diphosphate reductase activity, thioredoxin disulfide as acceptor"/>
    <property type="evidence" value="ECO:0007669"/>
    <property type="project" value="UniProtKB-EC"/>
</dbReference>
<keyword evidence="9" id="KW-0472">Membrane</keyword>
<dbReference type="GeneID" id="85325012"/>
<gene>
    <name evidence="10" type="ORF">B0T26DRAFT_705205</name>
</gene>